<proteinExistence type="predicted"/>
<dbReference type="Proteomes" id="UP000193834">
    <property type="component" value="Unassembled WGS sequence"/>
</dbReference>
<dbReference type="STRING" id="1852522.SAMN06295960_0982"/>
<organism evidence="2 3">
    <name type="scientific">Paenibacillus aquistagni</name>
    <dbReference type="NCBI Taxonomy" id="1852522"/>
    <lineage>
        <taxon>Bacteria</taxon>
        <taxon>Bacillati</taxon>
        <taxon>Bacillota</taxon>
        <taxon>Bacilli</taxon>
        <taxon>Bacillales</taxon>
        <taxon>Paenibacillaceae</taxon>
        <taxon>Paenibacillus</taxon>
    </lineage>
</organism>
<dbReference type="AlphaFoldDB" id="A0A1X7IYA0"/>
<evidence type="ECO:0000313" key="2">
    <source>
        <dbReference type="EMBL" id="SMG19967.1"/>
    </source>
</evidence>
<keyword evidence="3" id="KW-1185">Reference proteome</keyword>
<dbReference type="EMBL" id="FXAZ01000001">
    <property type="protein sequence ID" value="SMG19967.1"/>
    <property type="molecule type" value="Genomic_DNA"/>
</dbReference>
<accession>A0A1X7IYA0</accession>
<sequence length="136" mass="15670">MRYVMIILFIACLTACGDQSTKQAIQSAPLATNESQSTPNTEETPHSTESEELIYEEPLYLAEEEYQGDELEIIKLLNLRMKYLWEENESDYMALIDENSPLGFFPKYKIKEIKLLRNIVVQEQKNIFQAVVSVNG</sequence>
<dbReference type="OrthoDB" id="2650525at2"/>
<dbReference type="RefSeq" id="WP_085493181.1">
    <property type="nucleotide sequence ID" value="NZ_FXAZ01000001.1"/>
</dbReference>
<evidence type="ECO:0000313" key="3">
    <source>
        <dbReference type="Proteomes" id="UP000193834"/>
    </source>
</evidence>
<protein>
    <submittedName>
        <fullName evidence="2">Uncharacterized protein</fullName>
    </submittedName>
</protein>
<name>A0A1X7IYA0_9BACL</name>
<reference evidence="2 3" key="1">
    <citation type="submission" date="2017-04" db="EMBL/GenBank/DDBJ databases">
        <authorList>
            <person name="Afonso C.L."/>
            <person name="Miller P.J."/>
            <person name="Scott M.A."/>
            <person name="Spackman E."/>
            <person name="Goraichik I."/>
            <person name="Dimitrov K.M."/>
            <person name="Suarez D.L."/>
            <person name="Swayne D.E."/>
        </authorList>
    </citation>
    <scope>NUCLEOTIDE SEQUENCE [LARGE SCALE GENOMIC DNA]</scope>
    <source>
        <strain evidence="2 3">11</strain>
    </source>
</reference>
<feature type="compositionally biased region" description="Polar residues" evidence="1">
    <location>
        <begin position="27"/>
        <end position="36"/>
    </location>
</feature>
<gene>
    <name evidence="2" type="ORF">SAMN06295960_0982</name>
</gene>
<evidence type="ECO:0000256" key="1">
    <source>
        <dbReference type="SAM" id="MobiDB-lite"/>
    </source>
</evidence>
<feature type="region of interest" description="Disordered" evidence="1">
    <location>
        <begin position="27"/>
        <end position="51"/>
    </location>
</feature>